<keyword evidence="3" id="KW-0804">Transcription</keyword>
<evidence type="ECO:0000313" key="6">
    <source>
        <dbReference type="EMBL" id="MFC3997460.1"/>
    </source>
</evidence>
<keyword evidence="7" id="KW-1185">Reference proteome</keyword>
<feature type="domain" description="GntR C-terminal" evidence="5">
    <location>
        <begin position="2"/>
        <end position="87"/>
    </location>
</feature>
<reference evidence="7" key="1">
    <citation type="journal article" date="2019" name="Int. J. Syst. Evol. Microbiol.">
        <title>The Global Catalogue of Microorganisms (GCM) 10K type strain sequencing project: providing services to taxonomists for standard genome sequencing and annotation.</title>
        <authorList>
            <consortium name="The Broad Institute Genomics Platform"/>
            <consortium name="The Broad Institute Genome Sequencing Center for Infectious Disease"/>
            <person name="Wu L."/>
            <person name="Ma J."/>
        </authorList>
    </citation>
    <scope>NUCLEOTIDE SEQUENCE [LARGE SCALE GENOMIC DNA]</scope>
    <source>
        <strain evidence="7">TBRC 1826</strain>
    </source>
</reference>
<dbReference type="RefSeq" id="WP_378534897.1">
    <property type="nucleotide sequence ID" value="NZ_JBHSBH010000010.1"/>
</dbReference>
<dbReference type="Gene3D" id="1.20.120.530">
    <property type="entry name" value="GntR ligand-binding domain-like"/>
    <property type="match status" value="1"/>
</dbReference>
<dbReference type="Proteomes" id="UP001595847">
    <property type="component" value="Unassembled WGS sequence"/>
</dbReference>
<dbReference type="SUPFAM" id="SSF48008">
    <property type="entry name" value="GntR ligand-binding domain-like"/>
    <property type="match status" value="1"/>
</dbReference>
<dbReference type="InterPro" id="IPR011711">
    <property type="entry name" value="GntR_C"/>
</dbReference>
<name>A0ABV8FN20_9ACTN</name>
<evidence type="ECO:0000256" key="3">
    <source>
        <dbReference type="ARBA" id="ARBA00023163"/>
    </source>
</evidence>
<accession>A0ABV8FN20</accession>
<keyword evidence="2" id="KW-0238">DNA-binding</keyword>
<evidence type="ECO:0000256" key="2">
    <source>
        <dbReference type="ARBA" id="ARBA00023125"/>
    </source>
</evidence>
<evidence type="ECO:0000259" key="5">
    <source>
        <dbReference type="Pfam" id="PF07729"/>
    </source>
</evidence>
<organism evidence="6 7">
    <name type="scientific">Nocardiopsis sediminis</name>
    <dbReference type="NCBI Taxonomy" id="1778267"/>
    <lineage>
        <taxon>Bacteria</taxon>
        <taxon>Bacillati</taxon>
        <taxon>Actinomycetota</taxon>
        <taxon>Actinomycetes</taxon>
        <taxon>Streptosporangiales</taxon>
        <taxon>Nocardiopsidaceae</taxon>
        <taxon>Nocardiopsis</taxon>
    </lineage>
</organism>
<dbReference type="EMBL" id="JBHSBH010000010">
    <property type="protein sequence ID" value="MFC3997460.1"/>
    <property type="molecule type" value="Genomic_DNA"/>
</dbReference>
<keyword evidence="1" id="KW-0805">Transcription regulation</keyword>
<evidence type="ECO:0000256" key="1">
    <source>
        <dbReference type="ARBA" id="ARBA00023015"/>
    </source>
</evidence>
<sequence>MIEENLDRSRTAVDARDADAYARLVHAFHDLIVRGADNTRPTAHNRQLMKQPAYRLLVAGSLRRPGRLRVLLAGHRLGVDRIREKDRRPRSAVGDFARSRTRYRAGREAGRVGP</sequence>
<evidence type="ECO:0000256" key="4">
    <source>
        <dbReference type="SAM" id="MobiDB-lite"/>
    </source>
</evidence>
<feature type="region of interest" description="Disordered" evidence="4">
    <location>
        <begin position="88"/>
        <end position="114"/>
    </location>
</feature>
<evidence type="ECO:0000313" key="7">
    <source>
        <dbReference type="Proteomes" id="UP001595847"/>
    </source>
</evidence>
<protein>
    <submittedName>
        <fullName evidence="6">FCD domain-containing protein</fullName>
    </submittedName>
</protein>
<proteinExistence type="predicted"/>
<dbReference type="InterPro" id="IPR008920">
    <property type="entry name" value="TF_FadR/GntR_C"/>
</dbReference>
<feature type="compositionally biased region" description="Basic and acidic residues" evidence="4">
    <location>
        <begin position="105"/>
        <end position="114"/>
    </location>
</feature>
<gene>
    <name evidence="6" type="ORF">ACFOVU_16125</name>
</gene>
<comment type="caution">
    <text evidence="6">The sequence shown here is derived from an EMBL/GenBank/DDBJ whole genome shotgun (WGS) entry which is preliminary data.</text>
</comment>
<dbReference type="Pfam" id="PF07729">
    <property type="entry name" value="FCD"/>
    <property type="match status" value="1"/>
</dbReference>